<dbReference type="InterPro" id="IPR029018">
    <property type="entry name" value="Hex-like_dom2"/>
</dbReference>
<accession>A0ABR7UWQ1</accession>
<protein>
    <submittedName>
        <fullName evidence="4">DUF4838 domain-containing protein</fullName>
    </submittedName>
</protein>
<evidence type="ECO:0000313" key="5">
    <source>
        <dbReference type="Proteomes" id="UP001166021"/>
    </source>
</evidence>
<dbReference type="InterPro" id="IPR005154">
    <property type="entry name" value="Glyco_hydro_67_aGlcAse_N"/>
</dbReference>
<reference evidence="4" key="1">
    <citation type="submission" date="2020-05" db="EMBL/GenBank/DDBJ databases">
        <title>The draft genome sequence of Maribacter sp. ANRC-HE7.</title>
        <authorList>
            <person name="Mu L."/>
        </authorList>
    </citation>
    <scope>NUCLEOTIDE SEQUENCE</scope>
    <source>
        <strain evidence="4">ANRC-HE7</strain>
    </source>
</reference>
<dbReference type="SUPFAM" id="SSF55545">
    <property type="entry name" value="beta-N-acetylhexosaminidase-like domain"/>
    <property type="match status" value="1"/>
</dbReference>
<name>A0ABR7UWQ1_9FLAO</name>
<evidence type="ECO:0000256" key="2">
    <source>
        <dbReference type="SAM" id="SignalP"/>
    </source>
</evidence>
<evidence type="ECO:0000259" key="3">
    <source>
        <dbReference type="Pfam" id="PF03648"/>
    </source>
</evidence>
<dbReference type="Gene3D" id="3.30.379.10">
    <property type="entry name" value="Chitobiase/beta-hexosaminidase domain 2-like"/>
    <property type="match status" value="1"/>
</dbReference>
<keyword evidence="1" id="KW-0378">Hydrolase</keyword>
<feature type="chain" id="PRO_5046657533" evidence="2">
    <location>
        <begin position="31"/>
        <end position="856"/>
    </location>
</feature>
<comment type="caution">
    <text evidence="4">The sequence shown here is derived from an EMBL/GenBank/DDBJ whole genome shotgun (WGS) entry which is preliminary data.</text>
</comment>
<dbReference type="PANTHER" id="PTHR47406">
    <property type="entry name" value="COAGULATION FACTOR 5/8 TYPE, C-TERMINAL"/>
    <property type="match status" value="1"/>
</dbReference>
<feature type="signal peptide" evidence="2">
    <location>
        <begin position="1"/>
        <end position="30"/>
    </location>
</feature>
<evidence type="ECO:0000313" key="4">
    <source>
        <dbReference type="EMBL" id="MBD0776410.1"/>
    </source>
</evidence>
<feature type="domain" description="Alpha glucuronidase N-terminal" evidence="3">
    <location>
        <begin position="50"/>
        <end position="145"/>
    </location>
</feature>
<dbReference type="Pfam" id="PF03648">
    <property type="entry name" value="Glyco_hydro_67N"/>
    <property type="match status" value="1"/>
</dbReference>
<dbReference type="Pfam" id="PF16126">
    <property type="entry name" value="DUF4838"/>
    <property type="match status" value="1"/>
</dbReference>
<dbReference type="EMBL" id="JABTCF010000001">
    <property type="protein sequence ID" value="MBD0776410.1"/>
    <property type="molecule type" value="Genomic_DNA"/>
</dbReference>
<gene>
    <name evidence="4" type="ORF">HPE56_01285</name>
</gene>
<evidence type="ECO:0000256" key="1">
    <source>
        <dbReference type="ARBA" id="ARBA00022801"/>
    </source>
</evidence>
<organism evidence="4 5">
    <name type="scientific">Maribacter aquimaris</name>
    <dbReference type="NCBI Taxonomy" id="2737171"/>
    <lineage>
        <taxon>Bacteria</taxon>
        <taxon>Pseudomonadati</taxon>
        <taxon>Bacteroidota</taxon>
        <taxon>Flavobacteriia</taxon>
        <taxon>Flavobacteriales</taxon>
        <taxon>Flavobacteriaceae</taxon>
        <taxon>Maribacter</taxon>
    </lineage>
</organism>
<dbReference type="Proteomes" id="UP001166021">
    <property type="component" value="Unassembled WGS sequence"/>
</dbReference>
<dbReference type="PANTHER" id="PTHR47406:SF2">
    <property type="entry name" value="ALPHA GLUCURONIDASE N-TERMINAL DOMAIN-CONTAINING PROTEIN"/>
    <property type="match status" value="1"/>
</dbReference>
<keyword evidence="2" id="KW-0732">Signal</keyword>
<dbReference type="RefSeq" id="WP_188241958.1">
    <property type="nucleotide sequence ID" value="NZ_JABTCF010000001.1"/>
</dbReference>
<dbReference type="InterPro" id="IPR032287">
    <property type="entry name" value="DUF4838"/>
</dbReference>
<keyword evidence="5" id="KW-1185">Reference proteome</keyword>
<sequence length="856" mass="96967">MKKKRQYSILKSIYLILFVSSLIQCSPKVASSISEEAWDALPADGPNISSFDGIYYISDTASGMYAATEFQRLFKAFTGKELPIDSSGSTIGKTIVIGPNAATNVGLEINTKNLGKEGFTIEISKDQIAIFGDQPRGTLYGVYEFFEKYCGVRFLTHDHTFYPKEGRNDDFRIKGKNYSYVPPFAFRSSYYGETLKNPSFAAKLRTNTVKGEDQFGGISEYIRVSHNVSSLLPPSIYGKEHPEYYALVNGRREVSMHGGGPQLCLTNKDVLDLVTEATLEAIEKNPTRKNFNVAQMDNGSYCTCESCAALDAQEESHAGTMISFVNAVAERVEKTHPEVLIGTYAYEYTRKPPKTIKPRDNVMLMLCSIECCNYHAIDDPTCMLNEEFSKDMDDWNKIAKNIFIWNYNTNFRGYLLPFPNLQSIGKNVDYFANHSGRGVFMQAAGNGFSTELSDLRNYVISRCLWKPGRDSWQETIDFCRMHYKEAAQPIIDYLSYYHDLIEKEKRHPGLYSTEATLCLNAETVNQMDSFFKEALSLAKSEEVRTRVEKASLCVYRAKLSVATMNLTYENGLCKPSLNDTDAFILDKYTDLCAKYNVIRDNEYVKNETYLKNMRAIFSGMKAVQLENKYWRLLVLPESNAKVVGMTYKPTDRNVVQPTRAFDRFRFEEWVRAGDGPKADGILGYEIVAQSPTEVNIALTTKDGARIERTISLEGEGIHFETALKSKTDRSFNFFVHPEYNAGSGTLDPQEVGVYVKADHWLQVNQGWENAKPTERTNSILNKGLKGGSFAYFNQKSGFGVEQRFKPGTFENLNLFWSPERVQINLEMTPNVKELKAGQEASYAYEIHYLDEAPRNN</sequence>
<proteinExistence type="predicted"/>